<sequence>MKKTKWAELLDHMVEVDPSYSMLNESRSLIIQLFPQYPQGICSRSLNICGLPIPRILYFQSAMGLIHVYGIHR</sequence>
<comment type="caution">
    <text evidence="1">The sequence shown here is derived from an EMBL/GenBank/DDBJ whole genome shotgun (WGS) entry which is preliminary data.</text>
</comment>
<organism evidence="1">
    <name type="scientific">Pan troglodytes</name>
    <name type="common">Chimpanzee</name>
    <dbReference type="NCBI Taxonomy" id="9598"/>
    <lineage>
        <taxon>Eukaryota</taxon>
        <taxon>Metazoa</taxon>
        <taxon>Chordata</taxon>
        <taxon>Craniata</taxon>
        <taxon>Vertebrata</taxon>
        <taxon>Euteleostomi</taxon>
        <taxon>Mammalia</taxon>
        <taxon>Eutheria</taxon>
        <taxon>Euarchontoglires</taxon>
        <taxon>Primates</taxon>
        <taxon>Haplorrhini</taxon>
        <taxon>Catarrhini</taxon>
        <taxon>Hominidae</taxon>
        <taxon>Pan</taxon>
    </lineage>
</organism>
<reference evidence="1" key="1">
    <citation type="submission" date="2017-12" db="EMBL/GenBank/DDBJ databases">
        <title>High-resolution comparative analysis of great ape genomes.</title>
        <authorList>
            <person name="Pollen A."/>
            <person name="Hastie A."/>
            <person name="Hormozdiari F."/>
            <person name="Dougherty M."/>
            <person name="Liu R."/>
            <person name="Chaisson M."/>
            <person name="Hoppe E."/>
            <person name="Hill C."/>
            <person name="Pang A."/>
            <person name="Hillier L."/>
            <person name="Baker C."/>
            <person name="Armstrong J."/>
            <person name="Shendure J."/>
            <person name="Paten B."/>
            <person name="Wilson R."/>
            <person name="Chao H."/>
            <person name="Schneider V."/>
            <person name="Ventura M."/>
            <person name="Kronenberg Z."/>
            <person name="Murali S."/>
            <person name="Gordon D."/>
            <person name="Cantsilieris S."/>
            <person name="Munson K."/>
            <person name="Nelson B."/>
            <person name="Raja A."/>
            <person name="Underwood J."/>
            <person name="Diekhans M."/>
            <person name="Fiddes I."/>
            <person name="Haussler D."/>
            <person name="Eichler E."/>
        </authorList>
    </citation>
    <scope>NUCLEOTIDE SEQUENCE [LARGE SCALE GENOMIC DNA]</scope>
    <source>
        <strain evidence="1">Yerkes chimp pedigree #C0471</strain>
    </source>
</reference>
<dbReference type="AlphaFoldDB" id="A0A2J8QX05"/>
<accession>A0A2J8QX05</accession>
<gene>
    <name evidence="1" type="ORF">CK820_G0011701</name>
</gene>
<protein>
    <submittedName>
        <fullName evidence="1">T0041275 isoform 1</fullName>
    </submittedName>
</protein>
<name>A0A2J8QX05_PANTR</name>
<evidence type="ECO:0000313" key="1">
    <source>
        <dbReference type="EMBL" id="PNJ00805.1"/>
    </source>
</evidence>
<proteinExistence type="predicted"/>
<dbReference type="EMBL" id="NBAG03000004">
    <property type="protein sequence ID" value="PNJ00805.1"/>
    <property type="molecule type" value="Genomic_DNA"/>
</dbReference>